<feature type="transmembrane region" description="Helical" evidence="1">
    <location>
        <begin position="39"/>
        <end position="59"/>
    </location>
</feature>
<evidence type="ECO:0008006" key="4">
    <source>
        <dbReference type="Google" id="ProtNLM"/>
    </source>
</evidence>
<dbReference type="AlphaFoldDB" id="A0A1T5GHM7"/>
<protein>
    <recommendedName>
        <fullName evidence="4">DUF4199 domain-containing protein</fullName>
    </recommendedName>
</protein>
<keyword evidence="3" id="KW-1185">Reference proteome</keyword>
<proteinExistence type="predicted"/>
<reference evidence="2 3" key="1">
    <citation type="submission" date="2017-02" db="EMBL/GenBank/DDBJ databases">
        <authorList>
            <person name="Peterson S.W."/>
        </authorList>
    </citation>
    <scope>NUCLEOTIDE SEQUENCE [LARGE SCALE GENOMIC DNA]</scope>
    <source>
        <strain evidence="2 3">DSM 22323</strain>
    </source>
</reference>
<dbReference type="Proteomes" id="UP000191112">
    <property type="component" value="Unassembled WGS sequence"/>
</dbReference>
<feature type="transmembrane region" description="Helical" evidence="1">
    <location>
        <begin position="75"/>
        <end position="96"/>
    </location>
</feature>
<dbReference type="InterPro" id="IPR025250">
    <property type="entry name" value="DUF4199"/>
</dbReference>
<evidence type="ECO:0000313" key="2">
    <source>
        <dbReference type="EMBL" id="SKC07895.1"/>
    </source>
</evidence>
<sequence>MTKNPVVIGLGLYGVTMLLFFGVYYFFAGPNYWDISMKINAFGLTFLYGIAAFLSTYWLRKGTQITYPQAFKQSFVTLFVGGFLSMLTMFGFLNYVDTNARDLLNYQYVQTELTNLDEAYQKQKIDAANHKDANVVVELEKNYKEAKEAREIALKEKRNYFSFEFLGKLFAGILLFYLLLSIIIAAFLKNKKRYE</sequence>
<name>A0A1T5GHM7_9FLAO</name>
<dbReference type="OrthoDB" id="1273153at2"/>
<gene>
    <name evidence="2" type="ORF">SAMN05660477_02838</name>
</gene>
<organism evidence="2 3">
    <name type="scientific">Soonwooa buanensis</name>
    <dbReference type="NCBI Taxonomy" id="619805"/>
    <lineage>
        <taxon>Bacteria</taxon>
        <taxon>Pseudomonadati</taxon>
        <taxon>Bacteroidota</taxon>
        <taxon>Flavobacteriia</taxon>
        <taxon>Flavobacteriales</taxon>
        <taxon>Weeksellaceae</taxon>
        <taxon>Chryseobacterium group</taxon>
        <taxon>Soonwooa</taxon>
    </lineage>
</organism>
<dbReference type="RefSeq" id="WP_079668026.1">
    <property type="nucleotide sequence ID" value="NZ_FUYZ01000012.1"/>
</dbReference>
<feature type="transmembrane region" description="Helical" evidence="1">
    <location>
        <begin position="7"/>
        <end position="27"/>
    </location>
</feature>
<dbReference type="STRING" id="619805.SAMN05660477_02838"/>
<accession>A0A1T5GHM7</accession>
<keyword evidence="1" id="KW-0472">Membrane</keyword>
<evidence type="ECO:0000256" key="1">
    <source>
        <dbReference type="SAM" id="Phobius"/>
    </source>
</evidence>
<keyword evidence="1" id="KW-0812">Transmembrane</keyword>
<evidence type="ECO:0000313" key="3">
    <source>
        <dbReference type="Proteomes" id="UP000191112"/>
    </source>
</evidence>
<feature type="transmembrane region" description="Helical" evidence="1">
    <location>
        <begin position="169"/>
        <end position="188"/>
    </location>
</feature>
<dbReference type="EMBL" id="FUYZ01000012">
    <property type="protein sequence ID" value="SKC07895.1"/>
    <property type="molecule type" value="Genomic_DNA"/>
</dbReference>
<dbReference type="Pfam" id="PF13858">
    <property type="entry name" value="DUF4199"/>
    <property type="match status" value="1"/>
</dbReference>
<keyword evidence="1" id="KW-1133">Transmembrane helix</keyword>